<evidence type="ECO:0000256" key="6">
    <source>
        <dbReference type="ARBA" id="ARBA00023141"/>
    </source>
</evidence>
<comment type="catalytic activity">
    <reaction evidence="7 8">
        <text>shikimate + NADP(+) = 3-dehydroshikimate + NADPH + H(+)</text>
        <dbReference type="Rhea" id="RHEA:17737"/>
        <dbReference type="ChEBI" id="CHEBI:15378"/>
        <dbReference type="ChEBI" id="CHEBI:16630"/>
        <dbReference type="ChEBI" id="CHEBI:36208"/>
        <dbReference type="ChEBI" id="CHEBI:57783"/>
        <dbReference type="ChEBI" id="CHEBI:58349"/>
        <dbReference type="EC" id="1.1.1.25"/>
    </reaction>
</comment>
<comment type="function">
    <text evidence="8">Involved in the biosynthesis of the chorismate, which leads to the biosynthesis of aromatic amino acids. Catalyzes the reversible NADPH linked reduction of 3-dehydroshikimate (DHSA) to yield shikimate (SA).</text>
</comment>
<evidence type="ECO:0000313" key="13">
    <source>
        <dbReference type="Proteomes" id="UP001169027"/>
    </source>
</evidence>
<comment type="pathway">
    <text evidence="1 8">Metabolic intermediate biosynthesis; chorismate biosynthesis; chorismate from D-erythrose 4-phosphate and phosphoenolpyruvate: step 4/7.</text>
</comment>
<keyword evidence="13" id="KW-1185">Reference proteome</keyword>
<gene>
    <name evidence="8 12" type="primary">aroE</name>
    <name evidence="12" type="ORF">Q2T77_38120</name>
</gene>
<dbReference type="Pfam" id="PF18317">
    <property type="entry name" value="SDH_C"/>
    <property type="match status" value="1"/>
</dbReference>
<dbReference type="SUPFAM" id="SSF53223">
    <property type="entry name" value="Aminoacid dehydrogenase-like, N-terminal domain"/>
    <property type="match status" value="1"/>
</dbReference>
<evidence type="ECO:0000256" key="8">
    <source>
        <dbReference type="HAMAP-Rule" id="MF_00222"/>
    </source>
</evidence>
<name>A0ABT8SJ85_9BURK</name>
<dbReference type="InterPro" id="IPR041121">
    <property type="entry name" value="SDH_C"/>
</dbReference>
<dbReference type="HAMAP" id="MF_00222">
    <property type="entry name" value="Shikimate_DH_AroE"/>
    <property type="match status" value="1"/>
</dbReference>
<sequence>MRTEHHFLSLLTGSLASPADENPTVAMIEAAYRALGLDARYINCDVPAAMLGDAVRGARAMGWAGFNCSIPHKLAVIAHLDALAPSAALIGAVNCVVLRDGRLVGENTDGQGFLDSLRTVAEPSGSRVTLFGAGGAARAIAVELALAGAGHITIVNRRAAPARELAELIAQRTGTQASAVPWSPHHRVDRQTDIVVNATSVGLFPNVSAMPDLDTDSLHPGMVVADVIPNPPRTGLIQAATQRGCVTLDGLGMLVNQGLISIALWTGCTADAAVMRATLEGLFSP</sequence>
<organism evidence="12 13">
    <name type="scientific">Variovorax ginsengisoli</name>
    <dbReference type="NCBI Taxonomy" id="363844"/>
    <lineage>
        <taxon>Bacteria</taxon>
        <taxon>Pseudomonadati</taxon>
        <taxon>Pseudomonadota</taxon>
        <taxon>Betaproteobacteria</taxon>
        <taxon>Burkholderiales</taxon>
        <taxon>Comamonadaceae</taxon>
        <taxon>Variovorax</taxon>
    </lineage>
</organism>
<dbReference type="InterPro" id="IPR022893">
    <property type="entry name" value="Shikimate_DH_fam"/>
</dbReference>
<dbReference type="Pfam" id="PF08501">
    <property type="entry name" value="Shikimate_dh_N"/>
    <property type="match status" value="1"/>
</dbReference>
<dbReference type="InterPro" id="IPR006151">
    <property type="entry name" value="Shikm_DH/Glu-tRNA_Rdtase"/>
</dbReference>
<dbReference type="InterPro" id="IPR046346">
    <property type="entry name" value="Aminoacid_DH-like_N_sf"/>
</dbReference>
<dbReference type="Proteomes" id="UP001169027">
    <property type="component" value="Unassembled WGS sequence"/>
</dbReference>
<feature type="binding site" evidence="8">
    <location>
        <position position="250"/>
    </location>
    <ligand>
        <name>NADP(+)</name>
        <dbReference type="ChEBI" id="CHEBI:58349"/>
    </ligand>
</feature>
<feature type="domain" description="Quinate/shikimate 5-dehydrogenase/glutamyl-tRNA reductase" evidence="9">
    <location>
        <begin position="123"/>
        <end position="200"/>
    </location>
</feature>
<dbReference type="CDD" id="cd01065">
    <property type="entry name" value="NAD_bind_Shikimate_DH"/>
    <property type="match status" value="1"/>
</dbReference>
<dbReference type="NCBIfam" id="TIGR00507">
    <property type="entry name" value="aroE"/>
    <property type="match status" value="1"/>
</dbReference>
<dbReference type="Pfam" id="PF01488">
    <property type="entry name" value="Shikimate_DH"/>
    <property type="match status" value="1"/>
</dbReference>
<dbReference type="InterPro" id="IPR036291">
    <property type="entry name" value="NAD(P)-bd_dom_sf"/>
</dbReference>
<dbReference type="InterPro" id="IPR013708">
    <property type="entry name" value="Shikimate_DH-bd_N"/>
</dbReference>
<comment type="subunit">
    <text evidence="8">Homodimer.</text>
</comment>
<feature type="binding site" evidence="8">
    <location>
        <position position="109"/>
    </location>
    <ligand>
        <name>shikimate</name>
        <dbReference type="ChEBI" id="CHEBI:36208"/>
    </ligand>
</feature>
<dbReference type="Gene3D" id="3.40.50.720">
    <property type="entry name" value="NAD(P)-binding Rossmann-like Domain"/>
    <property type="match status" value="1"/>
</dbReference>
<evidence type="ECO:0000256" key="3">
    <source>
        <dbReference type="ARBA" id="ARBA00022605"/>
    </source>
</evidence>
<dbReference type="EC" id="1.1.1.25" evidence="2 8"/>
<dbReference type="PANTHER" id="PTHR21089:SF1">
    <property type="entry name" value="BIFUNCTIONAL 3-DEHYDROQUINATE DEHYDRATASE_SHIKIMATE DEHYDROGENASE, CHLOROPLASTIC"/>
    <property type="match status" value="1"/>
</dbReference>
<evidence type="ECO:0000256" key="1">
    <source>
        <dbReference type="ARBA" id="ARBA00004871"/>
    </source>
</evidence>
<evidence type="ECO:0000256" key="4">
    <source>
        <dbReference type="ARBA" id="ARBA00022857"/>
    </source>
</evidence>
<dbReference type="EMBL" id="JAUKVY010000060">
    <property type="protein sequence ID" value="MDO1538057.1"/>
    <property type="molecule type" value="Genomic_DNA"/>
</dbReference>
<feature type="binding site" evidence="8">
    <location>
        <position position="69"/>
    </location>
    <ligand>
        <name>shikimate</name>
        <dbReference type="ChEBI" id="CHEBI:36208"/>
    </ligand>
</feature>
<feature type="binding site" evidence="8">
    <location>
        <begin position="132"/>
        <end position="136"/>
    </location>
    <ligand>
        <name>NADP(+)</name>
        <dbReference type="ChEBI" id="CHEBI:58349"/>
    </ligand>
</feature>
<keyword evidence="6 8" id="KW-0057">Aromatic amino acid biosynthesis</keyword>
<evidence type="ECO:0000313" key="12">
    <source>
        <dbReference type="EMBL" id="MDO1538057.1"/>
    </source>
</evidence>
<dbReference type="PANTHER" id="PTHR21089">
    <property type="entry name" value="SHIKIMATE DEHYDROGENASE"/>
    <property type="match status" value="1"/>
</dbReference>
<feature type="binding site" evidence="8">
    <location>
        <position position="94"/>
    </location>
    <ligand>
        <name>shikimate</name>
        <dbReference type="ChEBI" id="CHEBI:36208"/>
    </ligand>
</feature>
<feature type="binding site" evidence="8">
    <location>
        <position position="257"/>
    </location>
    <ligand>
        <name>shikimate</name>
        <dbReference type="ChEBI" id="CHEBI:36208"/>
    </ligand>
</feature>
<feature type="active site" description="Proton acceptor" evidence="8">
    <location>
        <position position="73"/>
    </location>
</feature>
<evidence type="ECO:0000259" key="10">
    <source>
        <dbReference type="Pfam" id="PF08501"/>
    </source>
</evidence>
<comment type="caution">
    <text evidence="12">The sequence shown here is derived from an EMBL/GenBank/DDBJ whole genome shotgun (WGS) entry which is preliminary data.</text>
</comment>
<feature type="domain" description="Shikimate dehydrogenase substrate binding N-terminal" evidence="10">
    <location>
        <begin position="20"/>
        <end position="96"/>
    </location>
</feature>
<keyword evidence="4 8" id="KW-0521">NADP</keyword>
<evidence type="ECO:0000256" key="7">
    <source>
        <dbReference type="ARBA" id="ARBA00049442"/>
    </source>
</evidence>
<feature type="binding site" evidence="8">
    <location>
        <position position="227"/>
    </location>
    <ligand>
        <name>NADP(+)</name>
        <dbReference type="ChEBI" id="CHEBI:58349"/>
    </ligand>
</feature>
<evidence type="ECO:0000259" key="9">
    <source>
        <dbReference type="Pfam" id="PF01488"/>
    </source>
</evidence>
<keyword evidence="3 8" id="KW-0028">Amino-acid biosynthesis</keyword>
<dbReference type="InterPro" id="IPR011342">
    <property type="entry name" value="Shikimate_DH"/>
</dbReference>
<protein>
    <recommendedName>
        <fullName evidence="2 8">Shikimate dehydrogenase (NADP(+))</fullName>
        <shortName evidence="8">SDH</shortName>
        <ecNumber evidence="2 8">1.1.1.25</ecNumber>
    </recommendedName>
</protein>
<proteinExistence type="inferred from homology"/>
<keyword evidence="5 8" id="KW-0560">Oxidoreductase</keyword>
<feature type="domain" description="SDH C-terminal" evidence="11">
    <location>
        <begin position="250"/>
        <end position="280"/>
    </location>
</feature>
<dbReference type="GO" id="GO:0004764">
    <property type="term" value="F:shikimate 3-dehydrogenase (NADP+) activity"/>
    <property type="evidence" value="ECO:0007669"/>
    <property type="project" value="UniProtKB-EC"/>
</dbReference>
<reference evidence="12" key="1">
    <citation type="submission" date="2023-06" db="EMBL/GenBank/DDBJ databases">
        <authorList>
            <person name="Jiang Y."/>
            <person name="Liu Q."/>
        </authorList>
    </citation>
    <scope>NUCLEOTIDE SEQUENCE</scope>
    <source>
        <strain evidence="12">CGMCC 1.12090</strain>
    </source>
</reference>
<dbReference type="RefSeq" id="WP_301816464.1">
    <property type="nucleotide sequence ID" value="NZ_JAUJZH010000060.1"/>
</dbReference>
<accession>A0ABT8SJ85</accession>
<dbReference type="Gene3D" id="3.40.50.10860">
    <property type="entry name" value="Leucine Dehydrogenase, chain A, domain 1"/>
    <property type="match status" value="1"/>
</dbReference>
<dbReference type="SUPFAM" id="SSF51735">
    <property type="entry name" value="NAD(P)-binding Rossmann-fold domains"/>
    <property type="match status" value="1"/>
</dbReference>
<comment type="caution">
    <text evidence="8">Lacks conserved residue(s) required for the propagation of feature annotation.</text>
</comment>
<evidence type="ECO:0000259" key="11">
    <source>
        <dbReference type="Pfam" id="PF18317"/>
    </source>
</evidence>
<evidence type="ECO:0000256" key="2">
    <source>
        <dbReference type="ARBA" id="ARBA00012962"/>
    </source>
</evidence>
<evidence type="ECO:0000256" key="5">
    <source>
        <dbReference type="ARBA" id="ARBA00023002"/>
    </source>
</evidence>
<comment type="similarity">
    <text evidence="8">Belongs to the shikimate dehydrogenase family.</text>
</comment>